<dbReference type="InterPro" id="IPR045851">
    <property type="entry name" value="AMP-bd_C_sf"/>
</dbReference>
<dbReference type="Pfam" id="PF00501">
    <property type="entry name" value="AMP-binding"/>
    <property type="match status" value="1"/>
</dbReference>
<dbReference type="SUPFAM" id="SSF56801">
    <property type="entry name" value="Acetyl-CoA synthetase-like"/>
    <property type="match status" value="1"/>
</dbReference>
<feature type="transmembrane region" description="Helical" evidence="3">
    <location>
        <begin position="253"/>
        <end position="278"/>
    </location>
</feature>
<accession>A0A1U9K4E8</accession>
<evidence type="ECO:0000259" key="4">
    <source>
        <dbReference type="Pfam" id="PF00501"/>
    </source>
</evidence>
<keyword evidence="3" id="KW-0472">Membrane</keyword>
<dbReference type="Gene3D" id="3.30.300.30">
    <property type="match status" value="1"/>
</dbReference>
<dbReference type="FunFam" id="3.30.300.30:FF:000008">
    <property type="entry name" value="2,3-dihydroxybenzoate-AMP ligase"/>
    <property type="match status" value="1"/>
</dbReference>
<dbReference type="PANTHER" id="PTHR43767">
    <property type="entry name" value="LONG-CHAIN-FATTY-ACID--COA LIGASE"/>
    <property type="match status" value="1"/>
</dbReference>
<protein>
    <submittedName>
        <fullName evidence="6">Long-chain fatty acid--CoA ligase</fullName>
    </submittedName>
</protein>
<dbReference type="STRING" id="1471761.B0W44_03170"/>
<dbReference type="FunFam" id="3.40.50.12780:FF:000003">
    <property type="entry name" value="Long-chain-fatty-acid--CoA ligase FadD"/>
    <property type="match status" value="1"/>
</dbReference>
<keyword evidence="7" id="KW-1185">Reference proteome</keyword>
<gene>
    <name evidence="6" type="ORF">B0W44_03170</name>
</gene>
<keyword evidence="2 6" id="KW-0436">Ligase</keyword>
<dbReference type="AlphaFoldDB" id="A0A1U9K4E8"/>
<dbReference type="EMBL" id="CP019699">
    <property type="protein sequence ID" value="AQS54921.1"/>
    <property type="molecule type" value="Genomic_DNA"/>
</dbReference>
<dbReference type="InterPro" id="IPR020845">
    <property type="entry name" value="AMP-binding_CS"/>
</dbReference>
<dbReference type="RefSeq" id="WP_077718737.1">
    <property type="nucleotide sequence ID" value="NZ_CP019699.1"/>
</dbReference>
<evidence type="ECO:0000256" key="3">
    <source>
        <dbReference type="SAM" id="Phobius"/>
    </source>
</evidence>
<feature type="domain" description="AMP-binding enzyme C-terminal" evidence="5">
    <location>
        <begin position="470"/>
        <end position="545"/>
    </location>
</feature>
<evidence type="ECO:0000256" key="2">
    <source>
        <dbReference type="ARBA" id="ARBA00022598"/>
    </source>
</evidence>
<keyword evidence="3" id="KW-1133">Transmembrane helix</keyword>
<sequence length="564" mass="64019">MSAGIPPWLSHYEKEVPASLDYPDIPLHTYLENAYKCYPDHTAIYFMGKTMTYRELFHDMQLFSRVLQQLGVKKGDRVAIMLPNCPQAVIAYYAVLHIGAVAVLTNPMYKKRELEHQLADSGAKIIVCLDLVYSNVVSVLPRTDLEHIVVTAIKDYLPFPKNVMYPLKLRKEGVKLHIPREPYVSYWDDLMKQPDLPELEKPYIDSKEDLALLQYTGGTTGLSKGVMLTHANLVANVEQARAWFHRSRRGAECILAVLPFFHVYGMTAVMNFAILLAAKMVLIPKFDLATVLKTVNRLRPTMFPGAPPMYVALINHPDLKKYDIRSIKACISGAAPLPREVQERFEAITGGRLVEGYGLTEASPVTHANPIWGRRKNGSIGLPFPDTEAKVVDSETGEEVPQGEVGELIVRGPQVMRGYWNQPEESDNALRDGWLYTGDMATMDEDGYFYIVERKKDVIVASGFNVYPREVEEVLYEHEAVKECTVAGIPDEYRGETVKAYIVLKEKKDVSAEELEAFCRERLAAFKVPRKYEFRDELPKALTGKVLRRVLVEEEKKRMQETRD</sequence>
<name>A0A1U9K4E8_9BACL</name>
<dbReference type="InterPro" id="IPR050237">
    <property type="entry name" value="ATP-dep_AMP-bd_enzyme"/>
</dbReference>
<dbReference type="GO" id="GO:0016877">
    <property type="term" value="F:ligase activity, forming carbon-sulfur bonds"/>
    <property type="evidence" value="ECO:0007669"/>
    <property type="project" value="UniProtKB-ARBA"/>
</dbReference>
<feature type="transmembrane region" description="Helical" evidence="3">
    <location>
        <begin position="90"/>
        <end position="109"/>
    </location>
</feature>
<dbReference type="Proteomes" id="UP000188603">
    <property type="component" value="Chromosome"/>
</dbReference>
<dbReference type="PANTHER" id="PTHR43767:SF9">
    <property type="entry name" value="LONG-CHAIN-FATTY-ACID--COA LIGASE"/>
    <property type="match status" value="1"/>
</dbReference>
<reference evidence="6 7" key="1">
    <citation type="journal article" date="2015" name="Int. J. Syst. Evol. Microbiol.">
        <title>Novibacillus thermophilus gen. nov., sp. nov., a Gram-staining-negative and moderately thermophilic member of the family Thermoactinomycetaceae.</title>
        <authorList>
            <person name="Yang G."/>
            <person name="Chen J."/>
            <person name="Zhou S."/>
        </authorList>
    </citation>
    <scope>NUCLEOTIDE SEQUENCE [LARGE SCALE GENOMIC DNA]</scope>
    <source>
        <strain evidence="6 7">SG-1</strain>
    </source>
</reference>
<dbReference type="Gene3D" id="3.40.50.980">
    <property type="match status" value="2"/>
</dbReference>
<organism evidence="6 7">
    <name type="scientific">Novibacillus thermophilus</name>
    <dbReference type="NCBI Taxonomy" id="1471761"/>
    <lineage>
        <taxon>Bacteria</taxon>
        <taxon>Bacillati</taxon>
        <taxon>Bacillota</taxon>
        <taxon>Bacilli</taxon>
        <taxon>Bacillales</taxon>
        <taxon>Thermoactinomycetaceae</taxon>
        <taxon>Novibacillus</taxon>
    </lineage>
</organism>
<dbReference type="InterPro" id="IPR000873">
    <property type="entry name" value="AMP-dep_synth/lig_dom"/>
</dbReference>
<evidence type="ECO:0000256" key="1">
    <source>
        <dbReference type="ARBA" id="ARBA00006432"/>
    </source>
</evidence>
<dbReference type="Pfam" id="PF13193">
    <property type="entry name" value="AMP-binding_C"/>
    <property type="match status" value="1"/>
</dbReference>
<dbReference type="InterPro" id="IPR025110">
    <property type="entry name" value="AMP-bd_C"/>
</dbReference>
<dbReference type="Gene3D" id="2.30.38.10">
    <property type="entry name" value="Luciferase, Domain 3"/>
    <property type="match status" value="1"/>
</dbReference>
<dbReference type="OrthoDB" id="9803968at2"/>
<evidence type="ECO:0000259" key="5">
    <source>
        <dbReference type="Pfam" id="PF13193"/>
    </source>
</evidence>
<dbReference type="KEGG" id="ntr:B0W44_03170"/>
<dbReference type="PROSITE" id="PS00455">
    <property type="entry name" value="AMP_BINDING"/>
    <property type="match status" value="1"/>
</dbReference>
<feature type="domain" description="AMP-dependent synthetase/ligase" evidence="4">
    <location>
        <begin position="32"/>
        <end position="420"/>
    </location>
</feature>
<evidence type="ECO:0000313" key="7">
    <source>
        <dbReference type="Proteomes" id="UP000188603"/>
    </source>
</evidence>
<comment type="similarity">
    <text evidence="1">Belongs to the ATP-dependent AMP-binding enzyme family.</text>
</comment>
<evidence type="ECO:0000313" key="6">
    <source>
        <dbReference type="EMBL" id="AQS54921.1"/>
    </source>
</evidence>
<proteinExistence type="inferred from homology"/>
<keyword evidence="3" id="KW-0812">Transmembrane</keyword>
<dbReference type="CDD" id="cd05936">
    <property type="entry name" value="FC-FACS_FadD_like"/>
    <property type="match status" value="1"/>
</dbReference>